<dbReference type="InterPro" id="IPR032815">
    <property type="entry name" value="S8_pro-domain"/>
</dbReference>
<evidence type="ECO:0000256" key="5">
    <source>
        <dbReference type="SAM" id="MobiDB-lite"/>
    </source>
</evidence>
<comment type="similarity">
    <text evidence="4">Belongs to the peptidase S8 family.</text>
</comment>
<dbReference type="Pfam" id="PF16470">
    <property type="entry name" value="S8_pro-domain"/>
    <property type="match status" value="1"/>
</dbReference>
<dbReference type="SUPFAM" id="SSF54897">
    <property type="entry name" value="Protease propeptides/inhibitors"/>
    <property type="match status" value="1"/>
</dbReference>
<comment type="caution">
    <text evidence="4">Lacks conserved residue(s) required for the propagation of feature annotation.</text>
</comment>
<feature type="non-terminal residue" evidence="8">
    <location>
        <position position="150"/>
    </location>
</feature>
<dbReference type="PANTHER" id="PTHR42884">
    <property type="entry name" value="PROPROTEIN CONVERTASE SUBTILISIN/KEXIN-RELATED"/>
    <property type="match status" value="1"/>
</dbReference>
<evidence type="ECO:0000313" key="9">
    <source>
        <dbReference type="Proteomes" id="UP000092124"/>
    </source>
</evidence>
<dbReference type="GO" id="GO:0004252">
    <property type="term" value="F:serine-type endopeptidase activity"/>
    <property type="evidence" value="ECO:0007669"/>
    <property type="project" value="InterPro"/>
</dbReference>
<keyword evidence="9" id="KW-1185">Reference proteome</keyword>
<dbReference type="PROSITE" id="PS51892">
    <property type="entry name" value="SUBTILASE"/>
    <property type="match status" value="1"/>
</dbReference>
<dbReference type="InterPro" id="IPR038466">
    <property type="entry name" value="S8_pro-domain_sf"/>
</dbReference>
<dbReference type="EMBL" id="LZPO01019036">
    <property type="protein sequence ID" value="OBS79606.1"/>
    <property type="molecule type" value="Genomic_DNA"/>
</dbReference>
<evidence type="ECO:0000313" key="8">
    <source>
        <dbReference type="EMBL" id="OBS79606.1"/>
    </source>
</evidence>
<organism evidence="8 9">
    <name type="scientific">Neotoma lepida</name>
    <name type="common">Desert woodrat</name>
    <dbReference type="NCBI Taxonomy" id="56216"/>
    <lineage>
        <taxon>Eukaryota</taxon>
        <taxon>Metazoa</taxon>
        <taxon>Chordata</taxon>
        <taxon>Craniata</taxon>
        <taxon>Vertebrata</taxon>
        <taxon>Euteleostomi</taxon>
        <taxon>Mammalia</taxon>
        <taxon>Eutheria</taxon>
        <taxon>Euarchontoglires</taxon>
        <taxon>Glires</taxon>
        <taxon>Rodentia</taxon>
        <taxon>Myomorpha</taxon>
        <taxon>Muroidea</taxon>
        <taxon>Cricetidae</taxon>
        <taxon>Neotominae</taxon>
        <taxon>Neotoma</taxon>
    </lineage>
</organism>
<evidence type="ECO:0000256" key="3">
    <source>
        <dbReference type="ARBA" id="ARBA00022825"/>
    </source>
</evidence>
<comment type="caution">
    <text evidence="8">The sequence shown here is derived from an EMBL/GenBank/DDBJ whole genome shotgun (WGS) entry which is preliminary data.</text>
</comment>
<dbReference type="InterPro" id="IPR023827">
    <property type="entry name" value="Peptidase_S8_Asp-AS"/>
</dbReference>
<dbReference type="STRING" id="56216.A0A1A6HMV5"/>
<evidence type="ECO:0000256" key="2">
    <source>
        <dbReference type="ARBA" id="ARBA00022801"/>
    </source>
</evidence>
<feature type="domain" description="Peptidase S8/S53" evidence="6">
    <location>
        <begin position="102"/>
        <end position="149"/>
    </location>
</feature>
<feature type="domain" description="Peptidase S8 pro-domain" evidence="7">
    <location>
        <begin position="40"/>
        <end position="76"/>
    </location>
</feature>
<protein>
    <submittedName>
        <fullName evidence="8">Uncharacterized protein</fullName>
    </submittedName>
</protein>
<dbReference type="AlphaFoldDB" id="A0A1A6HMV5"/>
<dbReference type="Gene3D" id="3.40.50.200">
    <property type="entry name" value="Peptidase S8/S53 domain"/>
    <property type="match status" value="1"/>
</dbReference>
<evidence type="ECO:0000256" key="1">
    <source>
        <dbReference type="ARBA" id="ARBA00022670"/>
    </source>
</evidence>
<dbReference type="InterPro" id="IPR000209">
    <property type="entry name" value="Peptidase_S8/S53_dom"/>
</dbReference>
<evidence type="ECO:0000256" key="4">
    <source>
        <dbReference type="PROSITE-ProRule" id="PRU01240"/>
    </source>
</evidence>
<evidence type="ECO:0000259" key="6">
    <source>
        <dbReference type="Pfam" id="PF00082"/>
    </source>
</evidence>
<sequence>MPACRGAPRARRERQLLGLVTPGVGLVSVVQSGGGKLKAEEIGSLENHYLFKHRNHPRRSRRSALHITKRLSDDDRQDTRMTAALPKLDLHVIPVWQKGITGKGVVITVLDDGLEWNHTDIYANYDPEASYDFNDNDHDPFPRYDPTNEN</sequence>
<dbReference type="GO" id="GO:0016486">
    <property type="term" value="P:peptide hormone processing"/>
    <property type="evidence" value="ECO:0007669"/>
    <property type="project" value="TreeGrafter"/>
</dbReference>
<dbReference type="OrthoDB" id="300641at2759"/>
<proteinExistence type="inferred from homology"/>
<feature type="region of interest" description="Disordered" evidence="5">
    <location>
        <begin position="128"/>
        <end position="150"/>
    </location>
</feature>
<keyword evidence="2" id="KW-0378">Hydrolase</keyword>
<name>A0A1A6HMV5_NEOLE</name>
<dbReference type="Proteomes" id="UP000092124">
    <property type="component" value="Unassembled WGS sequence"/>
</dbReference>
<dbReference type="PROSITE" id="PS00136">
    <property type="entry name" value="SUBTILASE_ASP"/>
    <property type="match status" value="1"/>
</dbReference>
<dbReference type="Pfam" id="PF00082">
    <property type="entry name" value="Peptidase_S8"/>
    <property type="match status" value="1"/>
</dbReference>
<dbReference type="GO" id="GO:0016020">
    <property type="term" value="C:membrane"/>
    <property type="evidence" value="ECO:0007669"/>
    <property type="project" value="TreeGrafter"/>
</dbReference>
<accession>A0A1A6HMV5</accession>
<dbReference type="GO" id="GO:0043005">
    <property type="term" value="C:neuron projection"/>
    <property type="evidence" value="ECO:0007669"/>
    <property type="project" value="TreeGrafter"/>
</dbReference>
<dbReference type="SUPFAM" id="SSF52743">
    <property type="entry name" value="Subtilisin-like"/>
    <property type="match status" value="1"/>
</dbReference>
<keyword evidence="3" id="KW-0720">Serine protease</keyword>
<gene>
    <name evidence="8" type="ORF">A6R68_22192</name>
</gene>
<dbReference type="InterPro" id="IPR036852">
    <property type="entry name" value="Peptidase_S8/S53_dom_sf"/>
</dbReference>
<dbReference type="Gene3D" id="3.30.70.850">
    <property type="entry name" value="Peptidase S8, pro-domain"/>
    <property type="match status" value="1"/>
</dbReference>
<keyword evidence="1" id="KW-0645">Protease</keyword>
<dbReference type="PANTHER" id="PTHR42884:SF14">
    <property type="entry name" value="NEUROENDOCRINE CONVERTASE 1"/>
    <property type="match status" value="1"/>
</dbReference>
<reference evidence="8 9" key="1">
    <citation type="submission" date="2016-06" db="EMBL/GenBank/DDBJ databases">
        <title>The Draft Genome Sequence and Annotation of the Desert Woodrat Neotoma lepida.</title>
        <authorList>
            <person name="Campbell M."/>
            <person name="Oakeson K.F."/>
            <person name="Yandell M."/>
            <person name="Halpert J.R."/>
            <person name="Dearing D."/>
        </authorList>
    </citation>
    <scope>NUCLEOTIDE SEQUENCE [LARGE SCALE GENOMIC DNA]</scope>
    <source>
        <strain evidence="8">417</strain>
        <tissue evidence="8">Liver</tissue>
    </source>
</reference>
<evidence type="ECO:0000259" key="7">
    <source>
        <dbReference type="Pfam" id="PF16470"/>
    </source>
</evidence>
<dbReference type="GO" id="GO:0005615">
    <property type="term" value="C:extracellular space"/>
    <property type="evidence" value="ECO:0007669"/>
    <property type="project" value="TreeGrafter"/>
</dbReference>